<dbReference type="RefSeq" id="WP_386444296.1">
    <property type="nucleotide sequence ID" value="NZ_JBHSFH010000004.1"/>
</dbReference>
<dbReference type="Proteomes" id="UP001595997">
    <property type="component" value="Unassembled WGS sequence"/>
</dbReference>
<keyword evidence="1" id="KW-0175">Coiled coil</keyword>
<evidence type="ECO:0000313" key="2">
    <source>
        <dbReference type="EMBL" id="MFC4494048.1"/>
    </source>
</evidence>
<gene>
    <name evidence="2" type="ORF">ACFPA8_07870</name>
</gene>
<keyword evidence="3" id="KW-1185">Reference proteome</keyword>
<feature type="coiled-coil region" evidence="1">
    <location>
        <begin position="19"/>
        <end position="46"/>
    </location>
</feature>
<reference evidence="3" key="1">
    <citation type="journal article" date="2019" name="Int. J. Syst. Evol. Microbiol.">
        <title>The Global Catalogue of Microorganisms (GCM) 10K type strain sequencing project: providing services to taxonomists for standard genome sequencing and annotation.</title>
        <authorList>
            <consortium name="The Broad Institute Genomics Platform"/>
            <consortium name="The Broad Institute Genome Sequencing Center for Infectious Disease"/>
            <person name="Wu L."/>
            <person name="Ma J."/>
        </authorList>
    </citation>
    <scope>NUCLEOTIDE SEQUENCE [LARGE SCALE GENOMIC DNA]</scope>
    <source>
        <strain evidence="3">CGMCC 4.7357</strain>
    </source>
</reference>
<evidence type="ECO:0000313" key="3">
    <source>
        <dbReference type="Proteomes" id="UP001595997"/>
    </source>
</evidence>
<accession>A0ABV9A2C9</accession>
<sequence length="76" mass="8498">MNSAQREDRIETIYQGWGAREMAERIVELEEERAAVRAEALREAADELAHSNIGTEARALAAAKLRRMADASERGE</sequence>
<name>A0ABV9A2C9_9ACTN</name>
<protein>
    <submittedName>
        <fullName evidence="2">Uncharacterized protein</fullName>
    </submittedName>
</protein>
<organism evidence="2 3">
    <name type="scientific">Streptomyces ovatisporus</name>
    <dbReference type="NCBI Taxonomy" id="1128682"/>
    <lineage>
        <taxon>Bacteria</taxon>
        <taxon>Bacillati</taxon>
        <taxon>Actinomycetota</taxon>
        <taxon>Actinomycetes</taxon>
        <taxon>Kitasatosporales</taxon>
        <taxon>Streptomycetaceae</taxon>
        <taxon>Streptomyces</taxon>
    </lineage>
</organism>
<proteinExistence type="predicted"/>
<comment type="caution">
    <text evidence="2">The sequence shown here is derived from an EMBL/GenBank/DDBJ whole genome shotgun (WGS) entry which is preliminary data.</text>
</comment>
<dbReference type="EMBL" id="JBHSFH010000004">
    <property type="protein sequence ID" value="MFC4494048.1"/>
    <property type="molecule type" value="Genomic_DNA"/>
</dbReference>
<evidence type="ECO:0000256" key="1">
    <source>
        <dbReference type="SAM" id="Coils"/>
    </source>
</evidence>